<dbReference type="GO" id="GO:0004527">
    <property type="term" value="F:exonuclease activity"/>
    <property type="evidence" value="ECO:0007669"/>
    <property type="project" value="UniProtKB-KW"/>
</dbReference>
<reference evidence="2 3" key="1">
    <citation type="submission" date="2019-10" db="EMBL/GenBank/DDBJ databases">
        <authorList>
            <person name="Davis E.R."/>
            <person name="Mohamed A."/>
            <person name="Ilzat A."/>
            <person name="Sivanathan V."/>
            <person name="Garlena R.A."/>
            <person name="Russell D.A."/>
            <person name="Pope W.H."/>
            <person name="Jacobs-Sera D."/>
            <person name="Hatfull G.F."/>
        </authorList>
    </citation>
    <scope>NUCLEOTIDE SEQUENCE [LARGE SCALE GENOMIC DNA]</scope>
</reference>
<evidence type="ECO:0000256" key="1">
    <source>
        <dbReference type="SAM" id="MobiDB-lite"/>
    </source>
</evidence>
<feature type="region of interest" description="Disordered" evidence="1">
    <location>
        <begin position="287"/>
        <end position="312"/>
    </location>
</feature>
<dbReference type="EMBL" id="MN586033">
    <property type="protein sequence ID" value="QGJ94162.1"/>
    <property type="molecule type" value="Genomic_DNA"/>
</dbReference>
<keyword evidence="2" id="KW-0269">Exonuclease</keyword>
<dbReference type="RefSeq" id="YP_010754297.1">
    <property type="nucleotide sequence ID" value="NC_073458.1"/>
</dbReference>
<accession>A0A649VQE7</accession>
<keyword evidence="2" id="KW-0378">Hydrolase</keyword>
<gene>
    <name evidence="2" type="primary">30</name>
    <name evidence="2" type="ORF">SEA_EMIROSE_30</name>
</gene>
<keyword evidence="3" id="KW-1185">Reference proteome</keyword>
<dbReference type="KEGG" id="vg:80018883"/>
<dbReference type="Gene3D" id="3.90.320.10">
    <property type="match status" value="1"/>
</dbReference>
<dbReference type="GeneID" id="80018883"/>
<organism evidence="2 3">
    <name type="scientific">Corynebacterium phage EmiRose</name>
    <dbReference type="NCBI Taxonomy" id="2565372"/>
    <lineage>
        <taxon>Viruses</taxon>
        <taxon>Duplodnaviria</taxon>
        <taxon>Heunggongvirae</taxon>
        <taxon>Uroviricota</taxon>
        <taxon>Caudoviricetes</taxon>
        <taxon>Emirosevirus</taxon>
        <taxon>Emirosevirus emirose</taxon>
    </lineage>
</organism>
<sequence>MSMFANGTGDASAPSATRVHNFPLPPEGRAYRPTYSGGRYVLPDPVSGHSERFTRATTLAHVLDDTSGLDKWKQRNVVLGLHQSPELLDDIDLNADPREVTKLIQRIADQASEAAGASYSAELGTAIHAWTEAVERDGVPFEEVPDQFQPYLRAYLMTIANAGVTSVEGAVERIVYNSTADVVGTFDRVYELADGRMVIGDIKTSKDLRYGYLGFAMQLAIYATADLILSPDGTSWEPMPELSTDFGLIAHIPSDRPGHCELVTLDLERGIEALQLAKHIQGARRGAGKDIPRTWKLPEPGERPYDETPTERADEARAAINAAISIEGLAAIFDNYADVWTDELTALGESRLADLGK</sequence>
<evidence type="ECO:0000313" key="3">
    <source>
        <dbReference type="Proteomes" id="UP000427166"/>
    </source>
</evidence>
<dbReference type="Proteomes" id="UP000427166">
    <property type="component" value="Segment"/>
</dbReference>
<proteinExistence type="predicted"/>
<keyword evidence="2" id="KW-0540">Nuclease</keyword>
<dbReference type="InterPro" id="IPR011604">
    <property type="entry name" value="PDDEXK-like_dom_sf"/>
</dbReference>
<feature type="compositionally biased region" description="Basic and acidic residues" evidence="1">
    <location>
        <begin position="299"/>
        <end position="312"/>
    </location>
</feature>
<evidence type="ECO:0000313" key="2">
    <source>
        <dbReference type="EMBL" id="QGJ94162.1"/>
    </source>
</evidence>
<feature type="region of interest" description="Disordered" evidence="1">
    <location>
        <begin position="1"/>
        <end position="27"/>
    </location>
</feature>
<name>A0A649VQE7_9CAUD</name>
<protein>
    <submittedName>
        <fullName evidence="2">DNA exonuclease</fullName>
    </submittedName>
</protein>